<feature type="binding site" evidence="11">
    <location>
        <position position="27"/>
    </location>
    <ligand>
        <name>ATP</name>
        <dbReference type="ChEBI" id="CHEBI:30616"/>
    </ligand>
</feature>
<dbReference type="SUPFAM" id="SSF81891">
    <property type="entry name" value="Poly A polymerase C-terminal region-like"/>
    <property type="match status" value="1"/>
</dbReference>
<feature type="domain" description="tRNA nucleotidyltransferase/poly(A) polymerase RNA and SrmB- binding" evidence="13">
    <location>
        <begin position="169"/>
        <end position="227"/>
    </location>
</feature>
<keyword evidence="3 11" id="KW-0819">tRNA processing</keyword>
<evidence type="ECO:0000256" key="7">
    <source>
        <dbReference type="ARBA" id="ARBA00022800"/>
    </source>
</evidence>
<comment type="subunit">
    <text evidence="11">Homodimer.</text>
</comment>
<feature type="binding site" evidence="11">
    <location>
        <position position="160"/>
    </location>
    <ligand>
        <name>CTP</name>
        <dbReference type="ChEBI" id="CHEBI:37563"/>
    </ligand>
</feature>
<dbReference type="InterPro" id="IPR043519">
    <property type="entry name" value="NT_sf"/>
</dbReference>
<dbReference type="Gene3D" id="1.20.58.560">
    <property type="match status" value="1"/>
</dbReference>
<dbReference type="HAMAP" id="MF_01263">
    <property type="entry name" value="CCA_bact_type3"/>
    <property type="match status" value="1"/>
</dbReference>
<evidence type="ECO:0000259" key="13">
    <source>
        <dbReference type="Pfam" id="PF12627"/>
    </source>
</evidence>
<feature type="binding site" evidence="11">
    <location>
        <position position="42"/>
    </location>
    <ligand>
        <name>Mg(2+)</name>
        <dbReference type="ChEBI" id="CHEBI:18420"/>
    </ligand>
</feature>
<comment type="similarity">
    <text evidence="11">Belongs to the tRNA nucleotidyltransferase/poly(A) polymerase family. Bacterial CCA-adding enzyme type 3 subfamily.</text>
</comment>
<sequence length="401" mass="46342">MSTSFQKGKQIIQRLKESGYDAYFVGGYVRDFLLERETNDIDIATSATPDEVKTVFPKVIPVGIEHGTVIVRIDGESFEVTTFREESNYTDFRHPDRVKFVTNIEQDLSRRDFTMNAIAMDDRGTLIDPFHGIEDLRSKSICTVRDPALRFQEDPLRIMRAVRFVSHLGFSIERNTKQAMEEYGSLLAKISIERVVQELEKLFSGLFVKKAIFDFWETDLMNQIPIMKDSEPIQERVRMLRIPLGNITEIVAFCGLVDSTHSVRRIVEEWKLSRQIRAEADHLVSAINSYKNSGVNDWMIYRLPSHLDQSLIRLVEVIMDDKIPNEIIRVIRNQLPIAERKQLTINGVDVAKWFPNKPKGPWLGQWMEAIEHAIVTRKIPNEKSKIKEWVASHGEHPPTNH</sequence>
<accession>A0A516KGD1</accession>
<feature type="binding site" evidence="11">
    <location>
        <position position="154"/>
    </location>
    <ligand>
        <name>ATP</name>
        <dbReference type="ChEBI" id="CHEBI:30616"/>
    </ligand>
</feature>
<feature type="binding site" evidence="11">
    <location>
        <position position="154"/>
    </location>
    <ligand>
        <name>CTP</name>
        <dbReference type="ChEBI" id="CHEBI:37563"/>
    </ligand>
</feature>
<evidence type="ECO:0000259" key="12">
    <source>
        <dbReference type="Pfam" id="PF01743"/>
    </source>
</evidence>
<dbReference type="GO" id="GO:0005524">
    <property type="term" value="F:ATP binding"/>
    <property type="evidence" value="ECO:0007669"/>
    <property type="project" value="UniProtKB-UniRule"/>
</dbReference>
<dbReference type="InterPro" id="IPR023068">
    <property type="entry name" value="CCA-adding_enz_firmicutes"/>
</dbReference>
<dbReference type="InterPro" id="IPR050264">
    <property type="entry name" value="Bact_CCA-adding_enz_type3_sf"/>
</dbReference>
<feature type="domain" description="CCA-adding enzyme C-terminal" evidence="14">
    <location>
        <begin position="251"/>
        <end position="390"/>
    </location>
</feature>
<dbReference type="KEGG" id="aqt:FN924_09745"/>
<protein>
    <recommendedName>
        <fullName evidence="11">CCA-adding enzyme</fullName>
        <ecNumber evidence="11">2.7.7.72</ecNumber>
    </recommendedName>
    <alternativeName>
        <fullName evidence="11">CCA tRNA nucleotidyltransferase</fullName>
    </alternativeName>
    <alternativeName>
        <fullName evidence="11">tRNA CCA-pyrophosphorylase</fullName>
    </alternativeName>
    <alternativeName>
        <fullName evidence="11">tRNA adenylyl-/cytidylyl- transferase</fullName>
    </alternativeName>
    <alternativeName>
        <fullName evidence="11">tRNA nucleotidyltransferase</fullName>
    </alternativeName>
    <alternativeName>
        <fullName evidence="11">tRNA-NT</fullName>
    </alternativeName>
</protein>
<dbReference type="PANTHER" id="PTHR46173">
    <property type="entry name" value="CCA TRNA NUCLEOTIDYLTRANSFERASE 1, MITOCHONDRIAL"/>
    <property type="match status" value="1"/>
</dbReference>
<dbReference type="Gene3D" id="1.10.3090.10">
    <property type="entry name" value="cca-adding enzyme, domain 2"/>
    <property type="match status" value="1"/>
</dbReference>
<keyword evidence="7 11" id="KW-0692">RNA repair</keyword>
<dbReference type="InterPro" id="IPR002646">
    <property type="entry name" value="PolA_pol_head_dom"/>
</dbReference>
<evidence type="ECO:0000256" key="4">
    <source>
        <dbReference type="ARBA" id="ARBA00022695"/>
    </source>
</evidence>
<dbReference type="GO" id="GO:0000049">
    <property type="term" value="F:tRNA binding"/>
    <property type="evidence" value="ECO:0007669"/>
    <property type="project" value="UniProtKB-UniRule"/>
</dbReference>
<evidence type="ECO:0000256" key="1">
    <source>
        <dbReference type="ARBA" id="ARBA00001946"/>
    </source>
</evidence>
<dbReference type="AlphaFoldDB" id="A0A516KGD1"/>
<feature type="binding site" evidence="11">
    <location>
        <position position="163"/>
    </location>
    <ligand>
        <name>CTP</name>
        <dbReference type="ChEBI" id="CHEBI:37563"/>
    </ligand>
</feature>
<comment type="function">
    <text evidence="11">Catalyzes the addition and repair of the essential 3'-terminal CCA sequence in tRNAs without using a nucleic acid template. Adds these three nucleotides in the order of C, C, and A to the tRNA nucleotide-73, using CTP and ATP as substrates and producing inorganic pyrophosphate. tRNA 3'-terminal CCA addition is required both for tRNA processing and repair. Also involved in tRNA surveillance by mediating tandem CCA addition to generate a CCACCA at the 3' terminus of unstable tRNAs. While stable tRNAs receive only 3'-terminal CCA, unstable tRNAs are marked with CCACCA and rapidly degraded.</text>
</comment>
<keyword evidence="10 11" id="KW-0694">RNA-binding</keyword>
<evidence type="ECO:0000256" key="8">
    <source>
        <dbReference type="ARBA" id="ARBA00022840"/>
    </source>
</evidence>
<evidence type="ECO:0000256" key="11">
    <source>
        <dbReference type="HAMAP-Rule" id="MF_01263"/>
    </source>
</evidence>
<feature type="binding site" evidence="11">
    <location>
        <position position="30"/>
    </location>
    <ligand>
        <name>ATP</name>
        <dbReference type="ChEBI" id="CHEBI:30616"/>
    </ligand>
</feature>
<evidence type="ECO:0000256" key="9">
    <source>
        <dbReference type="ARBA" id="ARBA00022842"/>
    </source>
</evidence>
<comment type="cofactor">
    <cofactor evidence="1 11">
        <name>Mg(2+)</name>
        <dbReference type="ChEBI" id="CHEBI:18420"/>
    </cofactor>
</comment>
<dbReference type="Gene3D" id="1.10.246.80">
    <property type="match status" value="1"/>
</dbReference>
<feature type="binding site" evidence="11">
    <location>
        <position position="157"/>
    </location>
    <ligand>
        <name>ATP</name>
        <dbReference type="ChEBI" id="CHEBI:30616"/>
    </ligand>
</feature>
<dbReference type="GO" id="GO:0160016">
    <property type="term" value="F:CCACCA tRNA nucleotidyltransferase activity"/>
    <property type="evidence" value="ECO:0007669"/>
    <property type="project" value="RHEA"/>
</dbReference>
<dbReference type="PANTHER" id="PTHR46173:SF1">
    <property type="entry name" value="CCA TRNA NUCLEOTIDYLTRANSFERASE 1, MITOCHONDRIAL"/>
    <property type="match status" value="1"/>
</dbReference>
<dbReference type="InterPro" id="IPR032828">
    <property type="entry name" value="PolyA_RNA-bd"/>
</dbReference>
<feature type="domain" description="Poly A polymerase head" evidence="12">
    <location>
        <begin position="22"/>
        <end position="141"/>
    </location>
</feature>
<dbReference type="Pfam" id="PF01743">
    <property type="entry name" value="PolyA_pol"/>
    <property type="match status" value="1"/>
</dbReference>
<dbReference type="Pfam" id="PF13735">
    <property type="entry name" value="tRNA_NucTran2_2"/>
    <property type="match status" value="1"/>
</dbReference>
<evidence type="ECO:0000313" key="16">
    <source>
        <dbReference type="Proteomes" id="UP000315215"/>
    </source>
</evidence>
<dbReference type="EMBL" id="CP041666">
    <property type="protein sequence ID" value="QDP40439.1"/>
    <property type="molecule type" value="Genomic_DNA"/>
</dbReference>
<dbReference type="SUPFAM" id="SSF81301">
    <property type="entry name" value="Nucleotidyltransferase"/>
    <property type="match status" value="1"/>
</dbReference>
<organism evidence="15 16">
    <name type="scientific">Radiobacillus deserti</name>
    <dbReference type="NCBI Taxonomy" id="2594883"/>
    <lineage>
        <taxon>Bacteria</taxon>
        <taxon>Bacillati</taxon>
        <taxon>Bacillota</taxon>
        <taxon>Bacilli</taxon>
        <taxon>Bacillales</taxon>
        <taxon>Bacillaceae</taxon>
        <taxon>Radiobacillus</taxon>
    </lineage>
</organism>
<keyword evidence="5 11" id="KW-0479">Metal-binding</keyword>
<evidence type="ECO:0000256" key="6">
    <source>
        <dbReference type="ARBA" id="ARBA00022741"/>
    </source>
</evidence>
<feature type="binding site" evidence="11">
    <location>
        <position position="30"/>
    </location>
    <ligand>
        <name>CTP</name>
        <dbReference type="ChEBI" id="CHEBI:37563"/>
    </ligand>
</feature>
<keyword evidence="6 11" id="KW-0547">Nucleotide-binding</keyword>
<proteinExistence type="inferred from homology"/>
<dbReference type="EC" id="2.7.7.72" evidence="11"/>
<dbReference type="NCBIfam" id="NF009814">
    <property type="entry name" value="PRK13299.1"/>
    <property type="match status" value="1"/>
</dbReference>
<keyword evidence="8 11" id="KW-0067">ATP-binding</keyword>
<dbReference type="InterPro" id="IPR032810">
    <property type="entry name" value="CCA-adding_enz_C"/>
</dbReference>
<comment type="miscellaneous">
    <text evidence="11">A single active site specifically recognizes both ATP and CTP and is responsible for their addition.</text>
</comment>
<evidence type="ECO:0000259" key="14">
    <source>
        <dbReference type="Pfam" id="PF13735"/>
    </source>
</evidence>
<comment type="catalytic activity">
    <reaction evidence="11">
        <text>a tRNA with a 3' CCA end + 2 CTP + ATP = a tRNA with a 3' CCACCA end + 3 diphosphate</text>
        <dbReference type="Rhea" id="RHEA:76235"/>
        <dbReference type="Rhea" id="RHEA-COMP:10468"/>
        <dbReference type="Rhea" id="RHEA-COMP:18655"/>
        <dbReference type="ChEBI" id="CHEBI:30616"/>
        <dbReference type="ChEBI" id="CHEBI:33019"/>
        <dbReference type="ChEBI" id="CHEBI:37563"/>
        <dbReference type="ChEBI" id="CHEBI:83071"/>
        <dbReference type="ChEBI" id="CHEBI:195187"/>
    </reaction>
</comment>
<name>A0A516KGD1_9BACI</name>
<feature type="binding site" evidence="11">
    <location>
        <position position="163"/>
    </location>
    <ligand>
        <name>ATP</name>
        <dbReference type="ChEBI" id="CHEBI:30616"/>
    </ligand>
</feature>
<evidence type="ECO:0000256" key="3">
    <source>
        <dbReference type="ARBA" id="ARBA00022694"/>
    </source>
</evidence>
<feature type="binding site" evidence="11">
    <location>
        <position position="111"/>
    </location>
    <ligand>
        <name>ATP</name>
        <dbReference type="ChEBI" id="CHEBI:30616"/>
    </ligand>
</feature>
<dbReference type="CDD" id="cd05398">
    <property type="entry name" value="NT_ClassII-CCAase"/>
    <property type="match status" value="1"/>
</dbReference>
<evidence type="ECO:0000256" key="5">
    <source>
        <dbReference type="ARBA" id="ARBA00022723"/>
    </source>
</evidence>
<feature type="binding site" evidence="11">
    <location>
        <position position="157"/>
    </location>
    <ligand>
        <name>CTP</name>
        <dbReference type="ChEBI" id="CHEBI:37563"/>
    </ligand>
</feature>
<dbReference type="Pfam" id="PF12627">
    <property type="entry name" value="PolyA_pol_RNAbd"/>
    <property type="match status" value="1"/>
</dbReference>
<comment type="catalytic activity">
    <reaction evidence="11">
        <text>a tRNA precursor + 2 CTP + ATP = a tRNA with a 3' CCA end + 3 diphosphate</text>
        <dbReference type="Rhea" id="RHEA:14433"/>
        <dbReference type="Rhea" id="RHEA-COMP:10465"/>
        <dbReference type="Rhea" id="RHEA-COMP:10468"/>
        <dbReference type="ChEBI" id="CHEBI:30616"/>
        <dbReference type="ChEBI" id="CHEBI:33019"/>
        <dbReference type="ChEBI" id="CHEBI:37563"/>
        <dbReference type="ChEBI" id="CHEBI:74896"/>
        <dbReference type="ChEBI" id="CHEBI:83071"/>
        <dbReference type="EC" id="2.7.7.72"/>
    </reaction>
</comment>
<dbReference type="Gene3D" id="3.30.460.10">
    <property type="entry name" value="Beta Polymerase, domain 2"/>
    <property type="match status" value="1"/>
</dbReference>
<dbReference type="GO" id="GO:0004810">
    <property type="term" value="F:CCA tRNA nucleotidyltransferase activity"/>
    <property type="evidence" value="ECO:0007669"/>
    <property type="project" value="UniProtKB-UniRule"/>
</dbReference>
<keyword evidence="16" id="KW-1185">Reference proteome</keyword>
<feature type="binding site" evidence="11">
    <location>
        <position position="160"/>
    </location>
    <ligand>
        <name>ATP</name>
        <dbReference type="ChEBI" id="CHEBI:30616"/>
    </ligand>
</feature>
<dbReference type="GO" id="GO:0000287">
    <property type="term" value="F:magnesium ion binding"/>
    <property type="evidence" value="ECO:0007669"/>
    <property type="project" value="UniProtKB-UniRule"/>
</dbReference>
<dbReference type="GO" id="GO:0001680">
    <property type="term" value="P:tRNA 3'-terminal CCA addition"/>
    <property type="evidence" value="ECO:0007669"/>
    <property type="project" value="UniProtKB-UniRule"/>
</dbReference>
<keyword evidence="9 11" id="KW-0460">Magnesium</keyword>
<evidence type="ECO:0000256" key="10">
    <source>
        <dbReference type="ARBA" id="ARBA00022884"/>
    </source>
</evidence>
<keyword evidence="4 11" id="KW-0548">Nucleotidyltransferase</keyword>
<dbReference type="Proteomes" id="UP000315215">
    <property type="component" value="Chromosome"/>
</dbReference>
<dbReference type="OrthoDB" id="9805698at2"/>
<evidence type="ECO:0000256" key="2">
    <source>
        <dbReference type="ARBA" id="ARBA00022679"/>
    </source>
</evidence>
<feature type="binding site" evidence="11">
    <location>
        <position position="40"/>
    </location>
    <ligand>
        <name>Mg(2+)</name>
        <dbReference type="ChEBI" id="CHEBI:18420"/>
    </ligand>
</feature>
<feature type="binding site" evidence="11">
    <location>
        <position position="111"/>
    </location>
    <ligand>
        <name>CTP</name>
        <dbReference type="ChEBI" id="CHEBI:37563"/>
    </ligand>
</feature>
<gene>
    <name evidence="11" type="primary">cca</name>
    <name evidence="15" type="ORF">FN924_09745</name>
</gene>
<dbReference type="GO" id="GO:0042245">
    <property type="term" value="P:RNA repair"/>
    <property type="evidence" value="ECO:0007669"/>
    <property type="project" value="UniProtKB-KW"/>
</dbReference>
<evidence type="ECO:0000313" key="15">
    <source>
        <dbReference type="EMBL" id="QDP40439.1"/>
    </source>
</evidence>
<reference evidence="15 16" key="1">
    <citation type="submission" date="2019-07" db="EMBL/GenBank/DDBJ databases">
        <authorList>
            <person name="Li J."/>
        </authorList>
    </citation>
    <scope>NUCLEOTIDE SEQUENCE [LARGE SCALE GENOMIC DNA]</scope>
    <source>
        <strain evidence="15 16">TKL69</strain>
    </source>
</reference>
<feature type="binding site" evidence="11">
    <location>
        <position position="27"/>
    </location>
    <ligand>
        <name>CTP</name>
        <dbReference type="ChEBI" id="CHEBI:37563"/>
    </ligand>
</feature>
<dbReference type="RefSeq" id="WP_143894015.1">
    <property type="nucleotide sequence ID" value="NZ_CP041666.1"/>
</dbReference>
<keyword evidence="2 11" id="KW-0808">Transferase</keyword>